<proteinExistence type="predicted"/>
<protein>
    <submittedName>
        <fullName evidence="1">Uncharacterized protein</fullName>
    </submittedName>
</protein>
<comment type="caution">
    <text evidence="1">The sequence shown here is derived from an EMBL/GenBank/DDBJ whole genome shotgun (WGS) entry which is preliminary data.</text>
</comment>
<dbReference type="AlphaFoldDB" id="A0AAW1UYG1"/>
<dbReference type="Proteomes" id="UP001431783">
    <property type="component" value="Unassembled WGS sequence"/>
</dbReference>
<accession>A0AAW1UYG1</accession>
<gene>
    <name evidence="1" type="ORF">WA026_015697</name>
</gene>
<reference evidence="1 2" key="1">
    <citation type="submission" date="2023-03" db="EMBL/GenBank/DDBJ databases">
        <title>Genome insight into feeding habits of ladybird beetles.</title>
        <authorList>
            <person name="Li H.-S."/>
            <person name="Huang Y.-H."/>
            <person name="Pang H."/>
        </authorList>
    </citation>
    <scope>NUCLEOTIDE SEQUENCE [LARGE SCALE GENOMIC DNA]</scope>
    <source>
        <strain evidence="1">SYSU_2023b</strain>
        <tissue evidence="1">Whole body</tissue>
    </source>
</reference>
<name>A0AAW1UYG1_9CUCU</name>
<dbReference type="EMBL" id="JARQZJ010000099">
    <property type="protein sequence ID" value="KAK9886185.1"/>
    <property type="molecule type" value="Genomic_DNA"/>
</dbReference>
<sequence length="119" mass="13149">MEILKWNNLGARGFFGLGAIFGDRLGSGLSYDVSFLGVGGPVWGLGPLEIFFQKCAQPKRGHLRGQFLRISVAQTFGTRWTLFTGSKSDEKGPKKIFEKKTPIFRTKKVPSPFAELLLG</sequence>
<organism evidence="1 2">
    <name type="scientific">Henosepilachna vigintioctopunctata</name>
    <dbReference type="NCBI Taxonomy" id="420089"/>
    <lineage>
        <taxon>Eukaryota</taxon>
        <taxon>Metazoa</taxon>
        <taxon>Ecdysozoa</taxon>
        <taxon>Arthropoda</taxon>
        <taxon>Hexapoda</taxon>
        <taxon>Insecta</taxon>
        <taxon>Pterygota</taxon>
        <taxon>Neoptera</taxon>
        <taxon>Endopterygota</taxon>
        <taxon>Coleoptera</taxon>
        <taxon>Polyphaga</taxon>
        <taxon>Cucujiformia</taxon>
        <taxon>Coccinelloidea</taxon>
        <taxon>Coccinellidae</taxon>
        <taxon>Epilachninae</taxon>
        <taxon>Epilachnini</taxon>
        <taxon>Henosepilachna</taxon>
    </lineage>
</organism>
<evidence type="ECO:0000313" key="1">
    <source>
        <dbReference type="EMBL" id="KAK9886185.1"/>
    </source>
</evidence>
<evidence type="ECO:0000313" key="2">
    <source>
        <dbReference type="Proteomes" id="UP001431783"/>
    </source>
</evidence>
<keyword evidence="2" id="KW-1185">Reference proteome</keyword>